<accession>A0AAE1UUP4</accession>
<dbReference type="PANTHER" id="PTHR35478">
    <property type="entry name" value="ZINC FINGER FYVE DOMAIN PROTEIN"/>
    <property type="match status" value="1"/>
</dbReference>
<evidence type="ECO:0000313" key="1">
    <source>
        <dbReference type="EMBL" id="KAK4337990.1"/>
    </source>
</evidence>
<sequence length="194" mass="22440">MNSVCKCDFKVSERISNSKLDEEAVENVDVNGDRDVSGINEDLKGLVESLRVLTKISDIDLRPDLIEMDDMIDSEGNIVVEEEEMMRLRRVFFENADIFDVLSLNIEKQAGWIENEDSDMAITVRTIVKNKEVEVKVLKSLQKCIQIAHLDAMRECLMNNDVDGAVSHIRFLHLNYGITEEEYRYTELWFYIVI</sequence>
<gene>
    <name evidence="1" type="ORF">RND71_042477</name>
</gene>
<name>A0AAE1UUP4_9SOLA</name>
<keyword evidence="2" id="KW-1185">Reference proteome</keyword>
<dbReference type="Proteomes" id="UP001291623">
    <property type="component" value="Unassembled WGS sequence"/>
</dbReference>
<organism evidence="1 2">
    <name type="scientific">Anisodus tanguticus</name>
    <dbReference type="NCBI Taxonomy" id="243964"/>
    <lineage>
        <taxon>Eukaryota</taxon>
        <taxon>Viridiplantae</taxon>
        <taxon>Streptophyta</taxon>
        <taxon>Embryophyta</taxon>
        <taxon>Tracheophyta</taxon>
        <taxon>Spermatophyta</taxon>
        <taxon>Magnoliopsida</taxon>
        <taxon>eudicotyledons</taxon>
        <taxon>Gunneridae</taxon>
        <taxon>Pentapetalae</taxon>
        <taxon>asterids</taxon>
        <taxon>lamiids</taxon>
        <taxon>Solanales</taxon>
        <taxon>Solanaceae</taxon>
        <taxon>Solanoideae</taxon>
        <taxon>Hyoscyameae</taxon>
        <taxon>Anisodus</taxon>
    </lineage>
</organism>
<dbReference type="EMBL" id="JAVYJV010000024">
    <property type="protein sequence ID" value="KAK4337990.1"/>
    <property type="molecule type" value="Genomic_DNA"/>
</dbReference>
<proteinExistence type="predicted"/>
<protein>
    <submittedName>
        <fullName evidence="1">Uncharacterized protein</fullName>
    </submittedName>
</protein>
<reference evidence="1" key="1">
    <citation type="submission" date="2023-12" db="EMBL/GenBank/DDBJ databases">
        <title>Genome assembly of Anisodus tanguticus.</title>
        <authorList>
            <person name="Wang Y.-J."/>
        </authorList>
    </citation>
    <scope>NUCLEOTIDE SEQUENCE</scope>
    <source>
        <strain evidence="1">KB-2021</strain>
        <tissue evidence="1">Leaf</tissue>
    </source>
</reference>
<dbReference type="PANTHER" id="PTHR35478:SF1">
    <property type="entry name" value="ZINC FINGER FYVE DOMAIN-CONTAINING PROTEIN 26"/>
    <property type="match status" value="1"/>
</dbReference>
<dbReference type="AlphaFoldDB" id="A0AAE1UUP4"/>
<evidence type="ECO:0000313" key="2">
    <source>
        <dbReference type="Proteomes" id="UP001291623"/>
    </source>
</evidence>
<comment type="caution">
    <text evidence="1">The sequence shown here is derived from an EMBL/GenBank/DDBJ whole genome shotgun (WGS) entry which is preliminary data.</text>
</comment>